<keyword evidence="4 6" id="KW-1133">Transmembrane helix</keyword>
<dbReference type="KEGG" id="asul:DFR86_00245"/>
<accession>A0A2U9IJD1</accession>
<feature type="transmembrane region" description="Helical" evidence="6">
    <location>
        <begin position="44"/>
        <end position="64"/>
    </location>
</feature>
<dbReference type="InterPro" id="IPR000802">
    <property type="entry name" value="Arsenical_pump_ArsB"/>
</dbReference>
<evidence type="ECO:0000256" key="1">
    <source>
        <dbReference type="ARBA" id="ARBA00004651"/>
    </source>
</evidence>
<evidence type="ECO:0008006" key="9">
    <source>
        <dbReference type="Google" id="ProtNLM"/>
    </source>
</evidence>
<feature type="transmembrane region" description="Helical" evidence="6">
    <location>
        <begin position="116"/>
        <end position="132"/>
    </location>
</feature>
<comment type="subcellular location">
    <subcellularLocation>
        <location evidence="1">Cell membrane</location>
        <topology evidence="1">Multi-pass membrane protein</topology>
    </subcellularLocation>
</comment>
<keyword evidence="2" id="KW-1003">Cell membrane</keyword>
<feature type="transmembrane region" description="Helical" evidence="6">
    <location>
        <begin position="76"/>
        <end position="96"/>
    </location>
</feature>
<protein>
    <recommendedName>
        <fullName evidence="9">Arsenical efflux pump membrane protein ArsB</fullName>
    </recommendedName>
</protein>
<dbReference type="PRINTS" id="PR00758">
    <property type="entry name" value="ARSENICPUMP"/>
</dbReference>
<dbReference type="PANTHER" id="PTHR43302:SF5">
    <property type="entry name" value="TRANSPORTER ARSB-RELATED"/>
    <property type="match status" value="1"/>
</dbReference>
<dbReference type="EMBL" id="CP029288">
    <property type="protein sequence ID" value="AWR96131.1"/>
    <property type="molecule type" value="Genomic_DNA"/>
</dbReference>
<evidence type="ECO:0000256" key="4">
    <source>
        <dbReference type="ARBA" id="ARBA00022989"/>
    </source>
</evidence>
<name>A0A2U9IJD1_9CREN</name>
<sequence length="219" mass="24211">MPQYSIETLENPDEAIRDPLIAKTSVPIIIFLIILYSIGSIYNVPISFISVAVAAFVMILARLNGVIDTTNILKEARWQIVIFSFGMYLVVYGLGLNGFTDLMVYLLERITSLPGPLPYVFSGYFFAFLAAGMNNMPSVMLGALSVSSIHNANYLIYTNVIGNDIGPKFTPIGSLATLLWLYTIERMSGLKIGYGYYMKVGLVIALPVLTFTLLSLYFV</sequence>
<dbReference type="GO" id="GO:0005886">
    <property type="term" value="C:plasma membrane"/>
    <property type="evidence" value="ECO:0007669"/>
    <property type="project" value="UniProtKB-SubCell"/>
</dbReference>
<evidence type="ECO:0000313" key="7">
    <source>
        <dbReference type="EMBL" id="AWR96131.1"/>
    </source>
</evidence>
<evidence type="ECO:0000256" key="3">
    <source>
        <dbReference type="ARBA" id="ARBA00022692"/>
    </source>
</evidence>
<feature type="transmembrane region" description="Helical" evidence="6">
    <location>
        <begin position="139"/>
        <end position="157"/>
    </location>
</feature>
<dbReference type="PANTHER" id="PTHR43302">
    <property type="entry name" value="TRANSPORTER ARSB-RELATED"/>
    <property type="match status" value="1"/>
</dbReference>
<proteinExistence type="predicted"/>
<evidence type="ECO:0000256" key="6">
    <source>
        <dbReference type="SAM" id="Phobius"/>
    </source>
</evidence>
<keyword evidence="8" id="KW-1185">Reference proteome</keyword>
<evidence type="ECO:0000313" key="8">
    <source>
        <dbReference type="Proteomes" id="UP000248410"/>
    </source>
</evidence>
<keyword evidence="5 6" id="KW-0472">Membrane</keyword>
<evidence type="ECO:0000256" key="2">
    <source>
        <dbReference type="ARBA" id="ARBA00022475"/>
    </source>
</evidence>
<gene>
    <name evidence="7" type="ORF">DFR86_00245</name>
</gene>
<dbReference type="OrthoDB" id="19068at2157"/>
<organism evidence="7 8">
    <name type="scientific">Acidianus sulfidivorans JP7</name>
    <dbReference type="NCBI Taxonomy" id="619593"/>
    <lineage>
        <taxon>Archaea</taxon>
        <taxon>Thermoproteota</taxon>
        <taxon>Thermoprotei</taxon>
        <taxon>Sulfolobales</taxon>
        <taxon>Sulfolobaceae</taxon>
        <taxon>Acidianus</taxon>
    </lineage>
</organism>
<feature type="transmembrane region" description="Helical" evidence="6">
    <location>
        <begin position="196"/>
        <end position="218"/>
    </location>
</feature>
<dbReference type="Proteomes" id="UP000248410">
    <property type="component" value="Chromosome"/>
</dbReference>
<feature type="transmembrane region" description="Helical" evidence="6">
    <location>
        <begin position="20"/>
        <end position="38"/>
    </location>
</feature>
<reference evidence="7 8" key="1">
    <citation type="submission" date="2018-05" db="EMBL/GenBank/DDBJ databases">
        <title>Complete Genome Sequences of Extremely Thermoacidophilic, Metal-Mobilizing Type-Strain Members of the Archaeal Family Sulfolobaceae: Acidianus brierleyi DSM-1651T, Acidianus sulfidivorans DSM-18786T, Metallosphaera hakonensis DSM-7519T, and Metallosphaera prunae DSM-10039T.</title>
        <authorList>
            <person name="Counts J.A."/>
            <person name="Kelly R.M."/>
        </authorList>
    </citation>
    <scope>NUCLEOTIDE SEQUENCE [LARGE SCALE GENOMIC DNA]</scope>
    <source>
        <strain evidence="7 8">JP7</strain>
    </source>
</reference>
<keyword evidence="3 6" id="KW-0812">Transmembrane</keyword>
<dbReference type="AlphaFoldDB" id="A0A2U9IJD1"/>
<dbReference type="GO" id="GO:0015105">
    <property type="term" value="F:arsenite transmembrane transporter activity"/>
    <property type="evidence" value="ECO:0007669"/>
    <property type="project" value="InterPro"/>
</dbReference>
<evidence type="ECO:0000256" key="5">
    <source>
        <dbReference type="ARBA" id="ARBA00023136"/>
    </source>
</evidence>
<dbReference type="Pfam" id="PF02040">
    <property type="entry name" value="ArsB"/>
    <property type="match status" value="1"/>
</dbReference>